<reference evidence="2 3" key="1">
    <citation type="submission" date="2024-10" db="EMBL/GenBank/DDBJ databases">
        <title>Updated reference genomes for cyclostephanoid diatoms.</title>
        <authorList>
            <person name="Roberts W.R."/>
            <person name="Alverson A.J."/>
        </authorList>
    </citation>
    <scope>NUCLEOTIDE SEQUENCE [LARGE SCALE GENOMIC DNA]</scope>
    <source>
        <strain evidence="2 3">AJA276-08</strain>
    </source>
</reference>
<evidence type="ECO:0000313" key="2">
    <source>
        <dbReference type="EMBL" id="KAL3775879.1"/>
    </source>
</evidence>
<accession>A0ABD3NIY0</accession>
<feature type="compositionally biased region" description="Acidic residues" evidence="1">
    <location>
        <begin position="471"/>
        <end position="482"/>
    </location>
</feature>
<protein>
    <submittedName>
        <fullName evidence="2">Uncharacterized protein</fullName>
    </submittedName>
</protein>
<dbReference type="EMBL" id="JALLAZ020001385">
    <property type="protein sequence ID" value="KAL3775879.1"/>
    <property type="molecule type" value="Genomic_DNA"/>
</dbReference>
<sequence length="521" mass="56599">MWPMSWSADVETLSMAYGIDDVMHTSKGTTYYMLDRNWKRSDTTYRQVYFVTWKEADVDAGEDPVLPGETDASRIEECQFIDLVVIGNIRPDWFLDKRGDDTDVQYLGNQHVYYADADNSTVPRLVKQWRKKDFASQYFTMSIMGNPPNKLKQDANASIEENIHWPLILNIPGEGFGDDMLQVYRNHRLLDSEVDAGLFQIIENYEALGFSCVDLGANASDGDGAQFGPPVLEEEEKIPSNLEVDPMSWFSNEYTFSPVWDASSSTASAVDQSPSSSSSGSALAIEVSDRLTVESCTDGLGSISFTAHFHDVEPTDDGLLPWMAIGYRTGELCAMTPPDGGTTPIVLLMQTDAGSAPVAHKTLLLPEAKGASDAAFSSMMASMKNLEDEDDYSDLQVMTMSSTAVEVSRSSSSLGGEEGTVSLYFKHTPVEAAIAGGTMYYTYAIGSTSQMGYHVTRGCFEVSPTPCGGGEEGDVDEEDEDANSDRDVGYMSDPAPSSNDVGSARGTVFALSAIAAALIGR</sequence>
<feature type="region of interest" description="Disordered" evidence="1">
    <location>
        <begin position="465"/>
        <end position="502"/>
    </location>
</feature>
<evidence type="ECO:0000256" key="1">
    <source>
        <dbReference type="SAM" id="MobiDB-lite"/>
    </source>
</evidence>
<dbReference type="Proteomes" id="UP001530315">
    <property type="component" value="Unassembled WGS sequence"/>
</dbReference>
<evidence type="ECO:0000313" key="3">
    <source>
        <dbReference type="Proteomes" id="UP001530315"/>
    </source>
</evidence>
<proteinExistence type="predicted"/>
<keyword evidence="3" id="KW-1185">Reference proteome</keyword>
<comment type="caution">
    <text evidence="2">The sequence shown here is derived from an EMBL/GenBank/DDBJ whole genome shotgun (WGS) entry which is preliminary data.</text>
</comment>
<gene>
    <name evidence="2" type="ORF">ACHAW5_006706</name>
</gene>
<dbReference type="AlphaFoldDB" id="A0ABD3NIY0"/>
<name>A0ABD3NIY0_9STRA</name>
<organism evidence="2 3">
    <name type="scientific">Stephanodiscus triporus</name>
    <dbReference type="NCBI Taxonomy" id="2934178"/>
    <lineage>
        <taxon>Eukaryota</taxon>
        <taxon>Sar</taxon>
        <taxon>Stramenopiles</taxon>
        <taxon>Ochrophyta</taxon>
        <taxon>Bacillariophyta</taxon>
        <taxon>Coscinodiscophyceae</taxon>
        <taxon>Thalassiosirophycidae</taxon>
        <taxon>Stephanodiscales</taxon>
        <taxon>Stephanodiscaceae</taxon>
        <taxon>Stephanodiscus</taxon>
    </lineage>
</organism>